<dbReference type="Proteomes" id="UP000504609">
    <property type="component" value="Unplaced"/>
</dbReference>
<feature type="signal peptide" evidence="1">
    <location>
        <begin position="1"/>
        <end position="21"/>
    </location>
</feature>
<dbReference type="PANTHER" id="PTHR47126:SF3">
    <property type="entry name" value="5'-ADENYLYLSULFATE REDUCTASE-LIKE 5"/>
    <property type="match status" value="1"/>
</dbReference>
<evidence type="ECO:0000313" key="4">
    <source>
        <dbReference type="RefSeq" id="XP_022925001.1"/>
    </source>
</evidence>
<dbReference type="Gene3D" id="3.40.30.10">
    <property type="entry name" value="Glutaredoxin"/>
    <property type="match status" value="1"/>
</dbReference>
<dbReference type="AlphaFoldDB" id="A0A6J1EB07"/>
<dbReference type="Pfam" id="PF00085">
    <property type="entry name" value="Thioredoxin"/>
    <property type="match status" value="1"/>
</dbReference>
<dbReference type="InterPro" id="IPR036249">
    <property type="entry name" value="Thioredoxin-like_sf"/>
</dbReference>
<dbReference type="KEGG" id="cmos:111432379"/>
<feature type="domain" description="Thioredoxin" evidence="2">
    <location>
        <begin position="39"/>
        <end position="159"/>
    </location>
</feature>
<dbReference type="PANTHER" id="PTHR47126">
    <property type="entry name" value="5'-ADENYLYLSULFATE REDUCTASE-LIKE 7"/>
    <property type="match status" value="1"/>
</dbReference>
<keyword evidence="1" id="KW-0732">Signal</keyword>
<reference evidence="4" key="1">
    <citation type="submission" date="2025-08" db="UniProtKB">
        <authorList>
            <consortium name="RefSeq"/>
        </authorList>
    </citation>
    <scope>IDENTIFICATION</scope>
    <source>
        <tissue evidence="4">Young leaves</tissue>
    </source>
</reference>
<evidence type="ECO:0000256" key="1">
    <source>
        <dbReference type="SAM" id="SignalP"/>
    </source>
</evidence>
<gene>
    <name evidence="4" type="primary">LOC111432379</name>
</gene>
<proteinExistence type="predicted"/>
<dbReference type="SUPFAM" id="SSF52833">
    <property type="entry name" value="Thioredoxin-like"/>
    <property type="match status" value="1"/>
</dbReference>
<evidence type="ECO:0000313" key="3">
    <source>
        <dbReference type="Proteomes" id="UP000504609"/>
    </source>
</evidence>
<sequence>MAAFSLFVYFLALTPLGFVSSKSLPRSSFCPRDSDFFLYGVRSQCPSSVLPSSALQVDGKFLDKTLTSYKKNGYTSMFFYASWCPFSLRLHPTFESLSSLFPQIEHLVVEQSSTLPNVLSKYGVRSFPTILLVNRTSWIQYRGPKDIHSLVRFYNRVTGLKSVPYYNEDELLRIESVGRPIIERSKISSPKNILKSEPLLTFSFVFICLRIAMVKLPHVLYHLNNLWRSYMPHLNLEIFGETRQLMGRIFHMVDMRRAWAKLRLCKTKNFHKGARNARVWASSLASVSLGESSSSRST</sequence>
<dbReference type="RefSeq" id="XP_022925001.1">
    <property type="nucleotide sequence ID" value="XM_023069233.1"/>
</dbReference>
<dbReference type="InterPro" id="IPR044794">
    <property type="entry name" value="APRL5/7"/>
</dbReference>
<evidence type="ECO:0000259" key="2">
    <source>
        <dbReference type="PROSITE" id="PS51352"/>
    </source>
</evidence>
<feature type="chain" id="PRO_5026696477" evidence="1">
    <location>
        <begin position="22"/>
        <end position="298"/>
    </location>
</feature>
<accession>A0A6J1EB07</accession>
<dbReference type="GeneID" id="111432379"/>
<dbReference type="InterPro" id="IPR013766">
    <property type="entry name" value="Thioredoxin_domain"/>
</dbReference>
<organism evidence="3 4">
    <name type="scientific">Cucurbita moschata</name>
    <name type="common">Winter crookneck squash</name>
    <name type="synonym">Cucurbita pepo var. moschata</name>
    <dbReference type="NCBI Taxonomy" id="3662"/>
    <lineage>
        <taxon>Eukaryota</taxon>
        <taxon>Viridiplantae</taxon>
        <taxon>Streptophyta</taxon>
        <taxon>Embryophyta</taxon>
        <taxon>Tracheophyta</taxon>
        <taxon>Spermatophyta</taxon>
        <taxon>Magnoliopsida</taxon>
        <taxon>eudicotyledons</taxon>
        <taxon>Gunneridae</taxon>
        <taxon>Pentapetalae</taxon>
        <taxon>rosids</taxon>
        <taxon>fabids</taxon>
        <taxon>Cucurbitales</taxon>
        <taxon>Cucurbitaceae</taxon>
        <taxon>Cucurbiteae</taxon>
        <taxon>Cucurbita</taxon>
    </lineage>
</organism>
<protein>
    <submittedName>
        <fullName evidence="4">5'-adenylylsulfate reductase-like 5</fullName>
    </submittedName>
</protein>
<name>A0A6J1EB07_CUCMO</name>
<dbReference type="PROSITE" id="PS51352">
    <property type="entry name" value="THIOREDOXIN_2"/>
    <property type="match status" value="1"/>
</dbReference>
<keyword evidence="3" id="KW-1185">Reference proteome</keyword>